<proteinExistence type="predicted"/>
<keyword evidence="1" id="KW-0540">Nuclease</keyword>
<dbReference type="Gene3D" id="3.40.50.300">
    <property type="entry name" value="P-loop containing nucleotide triphosphate hydrolases"/>
    <property type="match status" value="3"/>
</dbReference>
<evidence type="ECO:0000256" key="2">
    <source>
        <dbReference type="ARBA" id="ARBA00022741"/>
    </source>
</evidence>
<dbReference type="InterPro" id="IPR014017">
    <property type="entry name" value="DNA_helicase_UvrD-like_C"/>
</dbReference>
<evidence type="ECO:0000256" key="3">
    <source>
        <dbReference type="ARBA" id="ARBA00022763"/>
    </source>
</evidence>
<evidence type="ECO:0000313" key="19">
    <source>
        <dbReference type="Proteomes" id="UP000008555"/>
    </source>
</evidence>
<dbReference type="GO" id="GO:0005524">
    <property type="term" value="F:ATP binding"/>
    <property type="evidence" value="ECO:0007669"/>
    <property type="project" value="UniProtKB-UniRule"/>
</dbReference>
<keyword evidence="8" id="KW-0238">DNA-binding</keyword>
<evidence type="ECO:0000256" key="12">
    <source>
        <dbReference type="ARBA" id="ARBA00034808"/>
    </source>
</evidence>
<dbReference type="PROSITE" id="PS51198">
    <property type="entry name" value="UVRD_HELICASE_ATP_BIND"/>
    <property type="match status" value="1"/>
</dbReference>
<evidence type="ECO:0000256" key="11">
    <source>
        <dbReference type="ARBA" id="ARBA00034617"/>
    </source>
</evidence>
<dbReference type="GO" id="GO:0005829">
    <property type="term" value="C:cytosol"/>
    <property type="evidence" value="ECO:0007669"/>
    <property type="project" value="TreeGrafter"/>
</dbReference>
<evidence type="ECO:0000313" key="18">
    <source>
        <dbReference type="EMBL" id="ABS78526.1"/>
    </source>
</evidence>
<gene>
    <name evidence="18" type="ordered locus">CBUD_1315</name>
</gene>
<dbReference type="GO" id="GO:0033202">
    <property type="term" value="C:DNA helicase complex"/>
    <property type="evidence" value="ECO:0007669"/>
    <property type="project" value="TreeGrafter"/>
</dbReference>
<dbReference type="PANTHER" id="PTHR11070">
    <property type="entry name" value="UVRD / RECB / PCRA DNA HELICASE FAMILY MEMBER"/>
    <property type="match status" value="1"/>
</dbReference>
<dbReference type="PROSITE" id="PS51217">
    <property type="entry name" value="UVRD_HELICASE_CTER"/>
    <property type="match status" value="1"/>
</dbReference>
<dbReference type="SUPFAM" id="SSF52980">
    <property type="entry name" value="Restriction endonuclease-like"/>
    <property type="match status" value="1"/>
</dbReference>
<keyword evidence="5 15" id="KW-0347">Helicase</keyword>
<evidence type="ECO:0000256" key="1">
    <source>
        <dbReference type="ARBA" id="ARBA00022722"/>
    </source>
</evidence>
<evidence type="ECO:0000259" key="17">
    <source>
        <dbReference type="PROSITE" id="PS51217"/>
    </source>
</evidence>
<dbReference type="PANTHER" id="PTHR11070:SF2">
    <property type="entry name" value="ATP-DEPENDENT DNA HELICASE SRS2"/>
    <property type="match status" value="1"/>
</dbReference>
<dbReference type="Gene3D" id="1.10.486.10">
    <property type="entry name" value="PCRA, domain 4"/>
    <property type="match status" value="1"/>
</dbReference>
<dbReference type="GO" id="GO:0003677">
    <property type="term" value="F:DNA binding"/>
    <property type="evidence" value="ECO:0007669"/>
    <property type="project" value="UniProtKB-KW"/>
</dbReference>
<evidence type="ECO:0000256" key="4">
    <source>
        <dbReference type="ARBA" id="ARBA00022801"/>
    </source>
</evidence>
<keyword evidence="6" id="KW-0269">Exonuclease</keyword>
<comment type="catalytic activity">
    <reaction evidence="14">
        <text>ATP + H2O = ADP + phosphate + H(+)</text>
        <dbReference type="Rhea" id="RHEA:13065"/>
        <dbReference type="ChEBI" id="CHEBI:15377"/>
        <dbReference type="ChEBI" id="CHEBI:15378"/>
        <dbReference type="ChEBI" id="CHEBI:30616"/>
        <dbReference type="ChEBI" id="CHEBI:43474"/>
        <dbReference type="ChEBI" id="CHEBI:456216"/>
        <dbReference type="EC" id="5.6.2.4"/>
    </reaction>
</comment>
<dbReference type="Pfam" id="PF00580">
    <property type="entry name" value="UvrD-helicase"/>
    <property type="match status" value="1"/>
</dbReference>
<evidence type="ECO:0000256" key="10">
    <source>
        <dbReference type="ARBA" id="ARBA00023235"/>
    </source>
</evidence>
<keyword evidence="2 15" id="KW-0547">Nucleotide-binding</keyword>
<dbReference type="InterPro" id="IPR011604">
    <property type="entry name" value="PDDEXK-like_dom_sf"/>
</dbReference>
<feature type="domain" description="UvrD-like helicase ATP-binding" evidence="16">
    <location>
        <begin position="1"/>
        <end position="484"/>
    </location>
</feature>
<sequence length="1110" mass="126720">MNDKIIRQQALDPQQSFIVQAPAGSGKTELLIQRFLKLLATAKMPEEIIAITFTRKAAAEMRERIIAALNEAQTQPAPSDSHKKLTWTLARKVIERNQHYDWQLDMNPNRLRLLTIDALANQICSQMPILCGFGAPPSTLEPEEIVEFYREAVIRLFESEEHADTIEELLLHLDNKAESLETLLIKMLIRREQWLPHIINHYRNPNAIKNELEKALTTITLDALQTARMLIDPSTADELVSLAQFAGHNLHKIKPTEAISACHALTTLPGVGIDEADLWRGIATLFLTKEGLWRKKLDKNDGFPVEDKKHKQRMKDLLSQLNKNEKLRLALNEVKNCPPIAYTEKQWNIIHGLVSILPILTAQLNVIFQERNAVDFTEVTLGAIRALGDSEQPSDYALQLDEQIQHLLIDEFQDTSIIQFHLIEKLITGWQPKDGRTLFLVGDPMQSIYRFRQAEVGLFLQVKNEGLGEIQLTPLTLRNNFRSQKNLIDWFNQTFEPTFPKEENSHLGSISYSHSFATNNSINQKNINFYSLLNANALNEATQIVKIIQGCRSENPEKTIAILVRSRSQLIEITPALRSADIPFHAVEIEKLAHRIEIQDLLSLTRALHHLGDRIAWLALLRAPWCGLTLQDLHAVSRYANDKPIWVALQNASEIAVLTSDGKNRINRIFSILSAAFDNRDRLLLAQWIEGIWTALGGPACLSNSTELMNTQAYFQLLETLENDFTLERLTQKLNQLYAQIDTDAKNPIQIMTIHKAKGLEFDHVILPGLEKRPRSDDHDLLLWLERHTKAGNNELILAPLKAASEKADPVYNYLKRIEKEKTTNEITRLLYVAATRAKESFHLLTSLNKEDPQSPIKLPPKGSFAEILWPVCQEAFEQSIIIFDDTLPSQKGGLKLLRRLTSDWAPPFILKTLPSAESKPLTPFTPASSKRLGIVIHETLERIANEGLESWDKERIENNKSFWQRRLIQLGTSPEQLAHYLNGIITAVSQTLCDAKGRWILSHRHNQKSEYPITLVEDKKIKHFIIDCTFIDEAGTRWIIDYKSATPNDEPLDLFLQRQRSLHEAQLQQYANAFHALDSRPIKLGLYFPLCQGWCEWALELHKYLSEMQ</sequence>
<accession>A9KFS9</accession>
<dbReference type="RefSeq" id="WP_011997034.1">
    <property type="nucleotide sequence ID" value="NC_009727.1"/>
</dbReference>
<keyword evidence="7 15" id="KW-0067">ATP-binding</keyword>
<dbReference type="InterPro" id="IPR011335">
    <property type="entry name" value="Restrct_endonuc-II-like"/>
</dbReference>
<evidence type="ECO:0000256" key="14">
    <source>
        <dbReference type="ARBA" id="ARBA00048988"/>
    </source>
</evidence>
<keyword evidence="4 15" id="KW-0378">Hydrolase</keyword>
<name>A9KFS9_COXBN</name>
<reference evidence="18 19" key="1">
    <citation type="journal article" date="2009" name="Infect. Immun.">
        <title>Comparative genomics reveal extensive transposon-mediated genomic plasticity and diversity among potential effector proteins within the genus Coxiella.</title>
        <authorList>
            <person name="Beare P.A."/>
            <person name="Unsworth N."/>
            <person name="Andoh M."/>
            <person name="Voth D.E."/>
            <person name="Omsland A."/>
            <person name="Gilk S.D."/>
            <person name="Williams K.P."/>
            <person name="Sobral B.W."/>
            <person name="Kupko J.J.III."/>
            <person name="Porcella S.F."/>
            <person name="Samuel J.E."/>
            <person name="Heinzen R.A."/>
        </authorList>
    </citation>
    <scope>NUCLEOTIDE SEQUENCE [LARGE SCALE GENOMIC DNA]</scope>
    <source>
        <strain evidence="18 19">Dugway 5J108-111</strain>
    </source>
</reference>
<evidence type="ECO:0000259" key="16">
    <source>
        <dbReference type="PROSITE" id="PS51198"/>
    </source>
</evidence>
<evidence type="ECO:0000256" key="5">
    <source>
        <dbReference type="ARBA" id="ARBA00022806"/>
    </source>
</evidence>
<feature type="domain" description="UvrD-like helicase C-terminal" evidence="17">
    <location>
        <begin position="496"/>
        <end position="759"/>
    </location>
</feature>
<keyword evidence="10" id="KW-0413">Isomerase</keyword>
<evidence type="ECO:0000256" key="7">
    <source>
        <dbReference type="ARBA" id="ARBA00022840"/>
    </source>
</evidence>
<comment type="catalytic activity">
    <reaction evidence="11">
        <text>Couples ATP hydrolysis with the unwinding of duplex DNA by translocating in the 3'-5' direction.</text>
        <dbReference type="EC" id="5.6.2.4"/>
    </reaction>
</comment>
<feature type="binding site" evidence="15">
    <location>
        <begin position="21"/>
        <end position="28"/>
    </location>
    <ligand>
        <name>ATP</name>
        <dbReference type="ChEBI" id="CHEBI:30616"/>
    </ligand>
</feature>
<keyword evidence="9" id="KW-0234">DNA repair</keyword>
<dbReference type="Gene3D" id="3.90.320.10">
    <property type="match status" value="1"/>
</dbReference>
<organism evidence="18 19">
    <name type="scientific">Coxiella burnetii (strain Dugway 5J108-111)</name>
    <dbReference type="NCBI Taxonomy" id="434922"/>
    <lineage>
        <taxon>Bacteria</taxon>
        <taxon>Pseudomonadati</taxon>
        <taxon>Pseudomonadota</taxon>
        <taxon>Gammaproteobacteria</taxon>
        <taxon>Legionellales</taxon>
        <taxon>Coxiellaceae</taxon>
        <taxon>Coxiella</taxon>
    </lineage>
</organism>
<dbReference type="GO" id="GO:0000725">
    <property type="term" value="P:recombinational repair"/>
    <property type="evidence" value="ECO:0007669"/>
    <property type="project" value="TreeGrafter"/>
</dbReference>
<evidence type="ECO:0000256" key="9">
    <source>
        <dbReference type="ARBA" id="ARBA00023204"/>
    </source>
</evidence>
<dbReference type="GO" id="GO:0004527">
    <property type="term" value="F:exonuclease activity"/>
    <property type="evidence" value="ECO:0007669"/>
    <property type="project" value="UniProtKB-KW"/>
</dbReference>
<evidence type="ECO:0000256" key="15">
    <source>
        <dbReference type="PROSITE-ProRule" id="PRU00560"/>
    </source>
</evidence>
<dbReference type="KEGG" id="cbd:CBUD_1315"/>
<dbReference type="Pfam" id="PF13361">
    <property type="entry name" value="UvrD_C"/>
    <property type="match status" value="1"/>
</dbReference>
<evidence type="ECO:0000256" key="13">
    <source>
        <dbReference type="ARBA" id="ARBA00034923"/>
    </source>
</evidence>
<evidence type="ECO:0000256" key="8">
    <source>
        <dbReference type="ARBA" id="ARBA00023125"/>
    </source>
</evidence>
<keyword evidence="3" id="KW-0227">DNA damage</keyword>
<dbReference type="Proteomes" id="UP000008555">
    <property type="component" value="Chromosome"/>
</dbReference>
<dbReference type="SUPFAM" id="SSF52540">
    <property type="entry name" value="P-loop containing nucleoside triphosphate hydrolases"/>
    <property type="match status" value="1"/>
</dbReference>
<protein>
    <recommendedName>
        <fullName evidence="12">DNA 3'-5' helicase</fullName>
        <ecNumber evidence="12">5.6.2.4</ecNumber>
    </recommendedName>
    <alternativeName>
        <fullName evidence="13">DNA 3'-5' helicase II</fullName>
    </alternativeName>
</protein>
<dbReference type="InterPro" id="IPR027417">
    <property type="entry name" value="P-loop_NTPase"/>
</dbReference>
<dbReference type="EC" id="5.6.2.4" evidence="12"/>
<dbReference type="EMBL" id="CP000733">
    <property type="protein sequence ID" value="ABS78526.1"/>
    <property type="molecule type" value="Genomic_DNA"/>
</dbReference>
<dbReference type="GO" id="GO:0043138">
    <property type="term" value="F:3'-5' DNA helicase activity"/>
    <property type="evidence" value="ECO:0007669"/>
    <property type="project" value="UniProtKB-EC"/>
</dbReference>
<dbReference type="HOGENOM" id="CLU_009270_0_0_6"/>
<evidence type="ECO:0000256" key="6">
    <source>
        <dbReference type="ARBA" id="ARBA00022839"/>
    </source>
</evidence>
<dbReference type="InterPro" id="IPR014016">
    <property type="entry name" value="UvrD-like_ATP-bd"/>
</dbReference>
<dbReference type="AlphaFoldDB" id="A9KFS9"/>
<dbReference type="InterPro" id="IPR000212">
    <property type="entry name" value="DNA_helicase_UvrD/REP"/>
</dbReference>